<dbReference type="AlphaFoldDB" id="A0AAV2MX36"/>
<name>A0AAV2MX36_9HYME</name>
<sequence>MWSQLSSFPFSVHRAQRASFVHLAILWPFSPHLMQYLVRSILLLHFEERCPKCQHLKHLVGLLTSLMRHLTQPMRILPPSPMILRAVSAESLTEAIWVSPYAFRRDLTASTDIALSSPAAFLSAFATSSLVAVSSRSLISRSTCYTLLTTSASSLRASAISFRSSSALSALFLSRTIRSCPVFVRRTLSTLSPICLLEASSLIFRSMSA</sequence>
<gene>
    <name evidence="1" type="ORF">LPLAT_LOCUS5366</name>
</gene>
<comment type="caution">
    <text evidence="1">The sequence shown here is derived from an EMBL/GenBank/DDBJ whole genome shotgun (WGS) entry which is preliminary data.</text>
</comment>
<organism evidence="1 2">
    <name type="scientific">Lasius platythorax</name>
    <dbReference type="NCBI Taxonomy" id="488582"/>
    <lineage>
        <taxon>Eukaryota</taxon>
        <taxon>Metazoa</taxon>
        <taxon>Ecdysozoa</taxon>
        <taxon>Arthropoda</taxon>
        <taxon>Hexapoda</taxon>
        <taxon>Insecta</taxon>
        <taxon>Pterygota</taxon>
        <taxon>Neoptera</taxon>
        <taxon>Endopterygota</taxon>
        <taxon>Hymenoptera</taxon>
        <taxon>Apocrita</taxon>
        <taxon>Aculeata</taxon>
        <taxon>Formicoidea</taxon>
        <taxon>Formicidae</taxon>
        <taxon>Formicinae</taxon>
        <taxon>Lasius</taxon>
        <taxon>Lasius</taxon>
    </lineage>
</organism>
<protein>
    <submittedName>
        <fullName evidence="1">Uncharacterized protein</fullName>
    </submittedName>
</protein>
<proteinExistence type="predicted"/>
<dbReference type="EMBL" id="CAXIPU020000435">
    <property type="protein sequence ID" value="CAL1671953.1"/>
    <property type="molecule type" value="Genomic_DNA"/>
</dbReference>
<accession>A0AAV2MX36</accession>
<evidence type="ECO:0000313" key="1">
    <source>
        <dbReference type="EMBL" id="CAL1671953.1"/>
    </source>
</evidence>
<evidence type="ECO:0000313" key="2">
    <source>
        <dbReference type="Proteomes" id="UP001497644"/>
    </source>
</evidence>
<keyword evidence="2" id="KW-1185">Reference proteome</keyword>
<reference evidence="1" key="1">
    <citation type="submission" date="2024-04" db="EMBL/GenBank/DDBJ databases">
        <authorList>
            <consortium name="Molecular Ecology Group"/>
        </authorList>
    </citation>
    <scope>NUCLEOTIDE SEQUENCE</scope>
</reference>
<dbReference type="Proteomes" id="UP001497644">
    <property type="component" value="Unassembled WGS sequence"/>
</dbReference>